<feature type="region of interest" description="Disordered" evidence="1">
    <location>
        <begin position="243"/>
        <end position="264"/>
    </location>
</feature>
<feature type="compositionally biased region" description="Polar residues" evidence="1">
    <location>
        <begin position="247"/>
        <end position="258"/>
    </location>
</feature>
<dbReference type="HOGENOM" id="CLU_1054713_0_0_1"/>
<dbReference type="EMBL" id="GL732564">
    <property type="protein sequence ID" value="EFX77143.1"/>
    <property type="molecule type" value="Genomic_DNA"/>
</dbReference>
<protein>
    <submittedName>
        <fullName evidence="2">Uncharacterized protein</fullName>
    </submittedName>
</protein>
<evidence type="ECO:0000313" key="3">
    <source>
        <dbReference type="Proteomes" id="UP000000305"/>
    </source>
</evidence>
<proteinExistence type="predicted"/>
<organism evidence="2 3">
    <name type="scientific">Daphnia pulex</name>
    <name type="common">Water flea</name>
    <dbReference type="NCBI Taxonomy" id="6669"/>
    <lineage>
        <taxon>Eukaryota</taxon>
        <taxon>Metazoa</taxon>
        <taxon>Ecdysozoa</taxon>
        <taxon>Arthropoda</taxon>
        <taxon>Crustacea</taxon>
        <taxon>Branchiopoda</taxon>
        <taxon>Diplostraca</taxon>
        <taxon>Cladocera</taxon>
        <taxon>Anomopoda</taxon>
        <taxon>Daphniidae</taxon>
        <taxon>Daphnia</taxon>
    </lineage>
</organism>
<dbReference type="GO" id="GO:0003697">
    <property type="term" value="F:single-stranded DNA binding"/>
    <property type="evidence" value="ECO:0000318"/>
    <property type="project" value="GO_Central"/>
</dbReference>
<sequence>MDPEPIKQLKKLPAGENLKKRPWLRRVEVQEACVQDAASGREATAFAAHTRQLASLLRLYVTGQTEKIIKMCAKGLDSNIHCQETGVANATRSSLRAFADQLESHIRGLEALGTAPAFYGDLLVCFLIEKLAIDVRRNLTRHQGNADWTLDELRDAIQREIEVMEDTCELQLPRPALKQVNFPPTQPSQPFTGRPCPFCTGDHSPTHCTEFKGSEDRAQIIVRLVFAARGVINRITPVYTTSDHRNGSGTYQTTQETSGRGYIV</sequence>
<accession>E9GTV3</accession>
<dbReference type="AlphaFoldDB" id="E9GTV3"/>
<name>E9GTV3_DAPPU</name>
<reference evidence="2 3" key="1">
    <citation type="journal article" date="2011" name="Science">
        <title>The ecoresponsive genome of Daphnia pulex.</title>
        <authorList>
            <person name="Colbourne J.K."/>
            <person name="Pfrender M.E."/>
            <person name="Gilbert D."/>
            <person name="Thomas W.K."/>
            <person name="Tucker A."/>
            <person name="Oakley T.H."/>
            <person name="Tokishita S."/>
            <person name="Aerts A."/>
            <person name="Arnold G.J."/>
            <person name="Basu M.K."/>
            <person name="Bauer D.J."/>
            <person name="Caceres C.E."/>
            <person name="Carmel L."/>
            <person name="Casola C."/>
            <person name="Choi J.H."/>
            <person name="Detter J.C."/>
            <person name="Dong Q."/>
            <person name="Dusheyko S."/>
            <person name="Eads B.D."/>
            <person name="Frohlich T."/>
            <person name="Geiler-Samerotte K.A."/>
            <person name="Gerlach D."/>
            <person name="Hatcher P."/>
            <person name="Jogdeo S."/>
            <person name="Krijgsveld J."/>
            <person name="Kriventseva E.V."/>
            <person name="Kultz D."/>
            <person name="Laforsch C."/>
            <person name="Lindquist E."/>
            <person name="Lopez J."/>
            <person name="Manak J.R."/>
            <person name="Muller J."/>
            <person name="Pangilinan J."/>
            <person name="Patwardhan R.P."/>
            <person name="Pitluck S."/>
            <person name="Pritham E.J."/>
            <person name="Rechtsteiner A."/>
            <person name="Rho M."/>
            <person name="Rogozin I.B."/>
            <person name="Sakarya O."/>
            <person name="Salamov A."/>
            <person name="Schaack S."/>
            <person name="Shapiro H."/>
            <person name="Shiga Y."/>
            <person name="Skalitzky C."/>
            <person name="Smith Z."/>
            <person name="Souvorov A."/>
            <person name="Sung W."/>
            <person name="Tang Z."/>
            <person name="Tsuchiya D."/>
            <person name="Tu H."/>
            <person name="Vos H."/>
            <person name="Wang M."/>
            <person name="Wolf Y.I."/>
            <person name="Yamagata H."/>
            <person name="Yamada T."/>
            <person name="Ye Y."/>
            <person name="Shaw J.R."/>
            <person name="Andrews J."/>
            <person name="Crease T.J."/>
            <person name="Tang H."/>
            <person name="Lucas S.M."/>
            <person name="Robertson H.M."/>
            <person name="Bork P."/>
            <person name="Koonin E.V."/>
            <person name="Zdobnov E.M."/>
            <person name="Grigoriev I.V."/>
            <person name="Lynch M."/>
            <person name="Boore J.L."/>
        </authorList>
    </citation>
    <scope>NUCLEOTIDE SEQUENCE [LARGE SCALE GENOMIC DNA]</scope>
</reference>
<dbReference type="Proteomes" id="UP000000305">
    <property type="component" value="Unassembled WGS sequence"/>
</dbReference>
<dbReference type="OrthoDB" id="6147003at2759"/>
<keyword evidence="3" id="KW-1185">Reference proteome</keyword>
<gene>
    <name evidence="2" type="ORF">DAPPUDRAFT_248178</name>
</gene>
<evidence type="ECO:0000313" key="2">
    <source>
        <dbReference type="EMBL" id="EFX77143.1"/>
    </source>
</evidence>
<dbReference type="KEGG" id="dpx:DAPPUDRAFT_248178"/>
<evidence type="ECO:0000256" key="1">
    <source>
        <dbReference type="SAM" id="MobiDB-lite"/>
    </source>
</evidence>
<dbReference type="GO" id="GO:0000712">
    <property type="term" value="P:resolution of meiotic recombination intermediates"/>
    <property type="evidence" value="ECO:0000318"/>
    <property type="project" value="GO_Central"/>
</dbReference>
<dbReference type="InParanoid" id="E9GTV3"/>
<dbReference type="GO" id="GO:0008310">
    <property type="term" value="F:single-stranded DNA 3'-5' DNA exonuclease activity"/>
    <property type="evidence" value="ECO:0000318"/>
    <property type="project" value="GO_Central"/>
</dbReference>